<feature type="transmembrane region" description="Helical" evidence="5">
    <location>
        <begin position="105"/>
        <end position="124"/>
    </location>
</feature>
<dbReference type="InterPro" id="IPR044880">
    <property type="entry name" value="NCX_ion-bd_dom_sf"/>
</dbReference>
<dbReference type="GO" id="GO:0005262">
    <property type="term" value="F:calcium channel activity"/>
    <property type="evidence" value="ECO:0007669"/>
    <property type="project" value="TreeGrafter"/>
</dbReference>
<evidence type="ECO:0000256" key="4">
    <source>
        <dbReference type="ARBA" id="ARBA00023136"/>
    </source>
</evidence>
<dbReference type="Proteomes" id="UP000229782">
    <property type="component" value="Unassembled WGS sequence"/>
</dbReference>
<dbReference type="InterPro" id="IPR004481">
    <property type="entry name" value="K/Na/Ca-exchanger"/>
</dbReference>
<feature type="transmembrane region" description="Helical" evidence="5">
    <location>
        <begin position="136"/>
        <end position="155"/>
    </location>
</feature>
<accession>A0A2H0N4P0</accession>
<feature type="transmembrane region" description="Helical" evidence="5">
    <location>
        <begin position="35"/>
        <end position="56"/>
    </location>
</feature>
<gene>
    <name evidence="7" type="ORF">COV60_02255</name>
</gene>
<keyword evidence="4 5" id="KW-0472">Membrane</keyword>
<name>A0A2H0N4P0_9BACT</name>
<feature type="transmembrane region" description="Helical" evidence="5">
    <location>
        <begin position="68"/>
        <end position="93"/>
    </location>
</feature>
<organism evidence="7 8">
    <name type="scientific">Candidatus Magasanikbacteria bacterium CG11_big_fil_rev_8_21_14_0_20_43_7</name>
    <dbReference type="NCBI Taxonomy" id="1974654"/>
    <lineage>
        <taxon>Bacteria</taxon>
        <taxon>Candidatus Magasanikiibacteriota</taxon>
    </lineage>
</organism>
<feature type="domain" description="Sodium/calcium exchanger membrane region" evidence="6">
    <location>
        <begin position="175"/>
        <end position="317"/>
    </location>
</feature>
<dbReference type="NCBIfam" id="TIGR00367">
    <property type="entry name" value="calcium/sodium antiporter"/>
    <property type="match status" value="1"/>
</dbReference>
<evidence type="ECO:0000256" key="5">
    <source>
        <dbReference type="SAM" id="Phobius"/>
    </source>
</evidence>
<feature type="transmembrane region" description="Helical" evidence="5">
    <location>
        <begin position="275"/>
        <end position="293"/>
    </location>
</feature>
<feature type="transmembrane region" description="Helical" evidence="5">
    <location>
        <begin position="239"/>
        <end position="263"/>
    </location>
</feature>
<dbReference type="GO" id="GO:0005886">
    <property type="term" value="C:plasma membrane"/>
    <property type="evidence" value="ECO:0007669"/>
    <property type="project" value="TreeGrafter"/>
</dbReference>
<evidence type="ECO:0000259" key="6">
    <source>
        <dbReference type="Pfam" id="PF01699"/>
    </source>
</evidence>
<dbReference type="Pfam" id="PF01699">
    <property type="entry name" value="Na_Ca_ex"/>
    <property type="match status" value="2"/>
</dbReference>
<evidence type="ECO:0000313" key="7">
    <source>
        <dbReference type="EMBL" id="PIR03076.1"/>
    </source>
</evidence>
<proteinExistence type="predicted"/>
<evidence type="ECO:0000256" key="1">
    <source>
        <dbReference type="ARBA" id="ARBA00004141"/>
    </source>
</evidence>
<comment type="caution">
    <text evidence="7">The sequence shown here is derived from an EMBL/GenBank/DDBJ whole genome shotgun (WGS) entry which is preliminary data.</text>
</comment>
<evidence type="ECO:0000256" key="3">
    <source>
        <dbReference type="ARBA" id="ARBA00022989"/>
    </source>
</evidence>
<keyword evidence="3 5" id="KW-1133">Transmembrane helix</keyword>
<evidence type="ECO:0000313" key="8">
    <source>
        <dbReference type="Proteomes" id="UP000229782"/>
    </source>
</evidence>
<reference evidence="7 8" key="1">
    <citation type="submission" date="2017-09" db="EMBL/GenBank/DDBJ databases">
        <title>Depth-based differentiation of microbial function through sediment-hosted aquifers and enrichment of novel symbionts in the deep terrestrial subsurface.</title>
        <authorList>
            <person name="Probst A.J."/>
            <person name="Ladd B."/>
            <person name="Jarett J.K."/>
            <person name="Geller-Mcgrath D.E."/>
            <person name="Sieber C.M."/>
            <person name="Emerson J.B."/>
            <person name="Anantharaman K."/>
            <person name="Thomas B.C."/>
            <person name="Malmstrom R."/>
            <person name="Stieglmeier M."/>
            <person name="Klingl A."/>
            <person name="Woyke T."/>
            <person name="Ryan C.M."/>
            <person name="Banfield J.F."/>
        </authorList>
    </citation>
    <scope>NUCLEOTIDE SEQUENCE [LARGE SCALE GENOMIC DNA]</scope>
    <source>
        <strain evidence="7">CG11_big_fil_rev_8_21_14_0_20_43_7</strain>
    </source>
</reference>
<feature type="transmembrane region" description="Helical" evidence="5">
    <location>
        <begin position="199"/>
        <end position="219"/>
    </location>
</feature>
<dbReference type="GO" id="GO:0006874">
    <property type="term" value="P:intracellular calcium ion homeostasis"/>
    <property type="evidence" value="ECO:0007669"/>
    <property type="project" value="TreeGrafter"/>
</dbReference>
<dbReference type="Gene3D" id="6.10.280.80">
    <property type="entry name" value="NCX, peripheral helical region"/>
    <property type="match status" value="1"/>
</dbReference>
<sequence length="320" mass="34499">MILPILLLILGFAILIFGGDALVKGASSIAKRLGVKPIVIGLTIVAFGTSAPELIVNLFSAIQGNTDLAIGNVIGSNIANILLILGIAAIIYPLRVQASTVWKEIPFAMLAAVLVFLMGNDLLIDGKLFNEMTRSDGFTLLAFFVIFVYYTVTLAKGDKSVQEENGVPLYSWEKSITFTLIGIIALFLGGKILVDNAVILATLAGLSEALIGFTIVAIGTSLPELVTSVIAAVKKHDDIAVGNVIGSNIFNVFWILGLTATIRPMPFDPFMNMDLLVNIIATLLLFAFMFIHSKHRLNRWQGALFIVIYIGYLTMAIIRG</sequence>
<feature type="transmembrane region" description="Helical" evidence="5">
    <location>
        <begin position="175"/>
        <end position="194"/>
    </location>
</feature>
<dbReference type="GO" id="GO:0008273">
    <property type="term" value="F:calcium, potassium:sodium antiporter activity"/>
    <property type="evidence" value="ECO:0007669"/>
    <property type="project" value="TreeGrafter"/>
</dbReference>
<dbReference type="PANTHER" id="PTHR10846:SF8">
    <property type="entry name" value="INNER MEMBRANE PROTEIN YRBG"/>
    <property type="match status" value="1"/>
</dbReference>
<dbReference type="InterPro" id="IPR004837">
    <property type="entry name" value="NaCa_Exmemb"/>
</dbReference>
<feature type="transmembrane region" description="Helical" evidence="5">
    <location>
        <begin position="299"/>
        <end position="318"/>
    </location>
</feature>
<dbReference type="PANTHER" id="PTHR10846">
    <property type="entry name" value="SODIUM/POTASSIUM/CALCIUM EXCHANGER"/>
    <property type="match status" value="1"/>
</dbReference>
<dbReference type="EMBL" id="PCWM01000054">
    <property type="protein sequence ID" value="PIR03076.1"/>
    <property type="molecule type" value="Genomic_DNA"/>
</dbReference>
<dbReference type="Gene3D" id="1.20.1420.30">
    <property type="entry name" value="NCX, central ion-binding region"/>
    <property type="match status" value="1"/>
</dbReference>
<dbReference type="AlphaFoldDB" id="A0A2H0N4P0"/>
<comment type="subcellular location">
    <subcellularLocation>
        <location evidence="1">Membrane</location>
        <topology evidence="1">Multi-pass membrane protein</topology>
    </subcellularLocation>
</comment>
<protein>
    <submittedName>
        <fullName evidence="7">Sodium:proton exchanger</fullName>
    </submittedName>
</protein>
<keyword evidence="2 5" id="KW-0812">Transmembrane</keyword>
<feature type="domain" description="Sodium/calcium exchanger membrane region" evidence="6">
    <location>
        <begin position="5"/>
        <end position="151"/>
    </location>
</feature>
<evidence type="ECO:0000256" key="2">
    <source>
        <dbReference type="ARBA" id="ARBA00022692"/>
    </source>
</evidence>